<dbReference type="GO" id="GO:0000049">
    <property type="term" value="F:tRNA binding"/>
    <property type="evidence" value="ECO:0007669"/>
    <property type="project" value="InterPro"/>
</dbReference>
<dbReference type="GO" id="GO:0006428">
    <property type="term" value="P:isoleucyl-tRNA aminoacylation"/>
    <property type="evidence" value="ECO:0007669"/>
    <property type="project" value="InterPro"/>
</dbReference>
<dbReference type="InterPro" id="IPR009080">
    <property type="entry name" value="tRNAsynth_Ia_anticodon-bd"/>
</dbReference>
<dbReference type="InterPro" id="IPR013155">
    <property type="entry name" value="M/V/L/I-tRNA-synth_anticd-bd"/>
</dbReference>
<dbReference type="SUPFAM" id="SSF52374">
    <property type="entry name" value="Nucleotidylyl transferase"/>
    <property type="match status" value="1"/>
</dbReference>
<dbReference type="PANTHER" id="PTHR42765">
    <property type="entry name" value="SOLEUCYL-TRNA SYNTHETASE"/>
    <property type="match status" value="1"/>
</dbReference>
<dbReference type="InParanoid" id="A0A165END9"/>
<dbReference type="NCBIfam" id="TIGR00392">
    <property type="entry name" value="ileS"/>
    <property type="match status" value="1"/>
</dbReference>
<dbReference type="InterPro" id="IPR002300">
    <property type="entry name" value="aa-tRNA-synth_Ia"/>
</dbReference>
<dbReference type="GO" id="GO:0004822">
    <property type="term" value="F:isoleucine-tRNA ligase activity"/>
    <property type="evidence" value="ECO:0007669"/>
    <property type="project" value="UniProtKB-EC"/>
</dbReference>
<evidence type="ECO:0000256" key="6">
    <source>
        <dbReference type="ARBA" id="ARBA00023146"/>
    </source>
</evidence>
<dbReference type="GO" id="GO:0002161">
    <property type="term" value="F:aminoacyl-tRNA deacylase activity"/>
    <property type="evidence" value="ECO:0007669"/>
    <property type="project" value="InterPro"/>
</dbReference>
<feature type="domain" description="Aminoacyl-tRNA synthetase class Ia" evidence="9">
    <location>
        <begin position="73"/>
        <end position="718"/>
    </location>
</feature>
<accession>A0A165END9</accession>
<dbReference type="SUPFAM" id="SSF47323">
    <property type="entry name" value="Anticodon-binding domain of a subclass of class I aminoacyl-tRNA synthetases"/>
    <property type="match status" value="1"/>
</dbReference>
<dbReference type="FunCoup" id="A0A165END9">
    <property type="interactions" value="456"/>
</dbReference>
<keyword evidence="4" id="KW-0067">ATP-binding</keyword>
<dbReference type="AlphaFoldDB" id="A0A165END9"/>
<dbReference type="InterPro" id="IPR050081">
    <property type="entry name" value="Ile-tRNA_ligase"/>
</dbReference>
<dbReference type="InterPro" id="IPR014729">
    <property type="entry name" value="Rossmann-like_a/b/a_fold"/>
</dbReference>
<evidence type="ECO:0000256" key="3">
    <source>
        <dbReference type="ARBA" id="ARBA00022741"/>
    </source>
</evidence>
<dbReference type="EMBL" id="KV423999">
    <property type="protein sequence ID" value="KZT55211.1"/>
    <property type="molecule type" value="Genomic_DNA"/>
</dbReference>
<dbReference type="SUPFAM" id="SSF50677">
    <property type="entry name" value="ValRS/IleRS/LeuRS editing domain"/>
    <property type="match status" value="1"/>
</dbReference>
<feature type="domain" description="Methionyl/Valyl/Leucyl/Isoleucyl-tRNA synthetase anticodon-binding" evidence="10">
    <location>
        <begin position="762"/>
        <end position="915"/>
    </location>
</feature>
<reference evidence="11 12" key="1">
    <citation type="journal article" date="2016" name="Mol. Biol. Evol.">
        <title>Comparative Genomics of Early-Diverging Mushroom-Forming Fungi Provides Insights into the Origins of Lignocellulose Decay Capabilities.</title>
        <authorList>
            <person name="Nagy L.G."/>
            <person name="Riley R."/>
            <person name="Tritt A."/>
            <person name="Adam C."/>
            <person name="Daum C."/>
            <person name="Floudas D."/>
            <person name="Sun H."/>
            <person name="Yadav J.S."/>
            <person name="Pangilinan J."/>
            <person name="Larsson K.H."/>
            <person name="Matsuura K."/>
            <person name="Barry K."/>
            <person name="Labutti K."/>
            <person name="Kuo R."/>
            <person name="Ohm R.A."/>
            <person name="Bhattacharya S.S."/>
            <person name="Shirouzu T."/>
            <person name="Yoshinaga Y."/>
            <person name="Martin F.M."/>
            <person name="Grigoriev I.V."/>
            <person name="Hibbett D.S."/>
        </authorList>
    </citation>
    <scope>NUCLEOTIDE SEQUENCE [LARGE SCALE GENOMIC DNA]</scope>
    <source>
        <strain evidence="11 12">HHB12733</strain>
    </source>
</reference>
<evidence type="ECO:0000256" key="5">
    <source>
        <dbReference type="ARBA" id="ARBA00022917"/>
    </source>
</evidence>
<dbReference type="PRINTS" id="PR00984">
    <property type="entry name" value="TRNASYNTHILE"/>
</dbReference>
<dbReference type="OrthoDB" id="10264412at2759"/>
<protein>
    <recommendedName>
        <fullName evidence="1">isoleucine--tRNA ligase</fullName>
        <ecNumber evidence="1">6.1.1.5</ecNumber>
    </recommendedName>
    <alternativeName>
        <fullName evidence="7">Isoleucyl-tRNA synthetase</fullName>
    </alternativeName>
</protein>
<dbReference type="HAMAP" id="MF_02002">
    <property type="entry name" value="Ile_tRNA_synth_type1"/>
    <property type="match status" value="1"/>
</dbReference>
<organism evidence="11 12">
    <name type="scientific">Calocera cornea HHB12733</name>
    <dbReference type="NCBI Taxonomy" id="1353952"/>
    <lineage>
        <taxon>Eukaryota</taxon>
        <taxon>Fungi</taxon>
        <taxon>Dikarya</taxon>
        <taxon>Basidiomycota</taxon>
        <taxon>Agaricomycotina</taxon>
        <taxon>Dacrymycetes</taxon>
        <taxon>Dacrymycetales</taxon>
        <taxon>Dacrymycetaceae</taxon>
        <taxon>Calocera</taxon>
    </lineage>
</organism>
<name>A0A165END9_9BASI</name>
<feature type="region of interest" description="Disordered" evidence="8">
    <location>
        <begin position="21"/>
        <end position="46"/>
    </location>
</feature>
<dbReference type="Gene3D" id="1.10.10.830">
    <property type="entry name" value="Ile-tRNA synthetase CP2 domain-like"/>
    <property type="match status" value="1"/>
</dbReference>
<dbReference type="Gene3D" id="1.10.730.20">
    <property type="match status" value="1"/>
</dbReference>
<dbReference type="Pfam" id="PF00133">
    <property type="entry name" value="tRNA-synt_1"/>
    <property type="match status" value="1"/>
</dbReference>
<evidence type="ECO:0000259" key="9">
    <source>
        <dbReference type="Pfam" id="PF00133"/>
    </source>
</evidence>
<sequence>MYRASPRGRAFARLVASSRSVLRPPRRRASTSAQDEAPKSKSYQDTLLLPKPPIPQRFDAHEQAVRYGPRTTEELYRWQWEARRGSELFVLHDGPPYANGSLHNGHAVNKILKDVINRFQVLIGKRVHYMPGWDCHGLPIENKVLKSLKAAPNTLPPNEVRAASRQLASEQIAIQRGEFKKMHIMTDWSEDHTYRTYDEEYEIRQLKLFRDMVNNALITRRFRPIWWSPASRTALAEGELEYNDAHKSKSVYVKYPVLRADMSEPLAQVAGKHGLSELSLLVWTTTPWTLPANMAVAINSEIDYVVASNGKSTFVVAKEALIALPKSLGELEVLDTMPGSDLLGTRYRHFFQSPSSLSNPIFAAPYVKSDSGTGLVHSAPGHGSEDYSALQAIGLLKERDILSPVDGEGRYTSDILKLVPDEATGDRLLGKQVQDEGNDEVLQLLRDAGASVAVKTIKHKYPYDWKTKTPVITRATSQWFANIDGVKEKALRALSSVVFYPEGARARLESFVRERSEWCISRQRTWGVPIPALHDVGTDEAYLTVESLDHIIGVLSEKGVDYWWDGPVEEFIPPSLKGKTLRKSTDTMDVWFDSGTSWSLLRNLHGEVQQSGAARADVCLEGSDQHRGWFQSLLLTKFMSASEGDTPNPAALAPYKALITHGFVMDEQGRKMSKSDGNVISPITTIEGGENLKREPAYGADVLRLWAATSNYSSDMSMGPVILKQASEALRKLRNTARFMLGVIGTSKNDDPVKSSDYGLLDRYMLGELSLLEKKCREYYQDYQFHRVVHALNDFSTVQLSALYFDVTKDCLYADPIDNIQRRCIVATCKEILRVYKTLLAPIAPLLAEEIHEAWNPTNTPSIFMEPWQGTSMEGDAQIRGQMDILLQVRRTVLQLLESARNDKKLRSSLEAVVYIRHDPVEVTLGNPFRPTPPPALTTLLQHEDLLKTLFITSDARVGSSEVEGGHPWVYDKIIALDTQEQKEDVMSKHTTVLTVYIMPSPLKKCPRCWTYRRKPELELCDRCTDTVGHTHAHQ</sequence>
<dbReference type="InterPro" id="IPR009008">
    <property type="entry name" value="Val/Leu/Ile-tRNA-synth_edit"/>
</dbReference>
<dbReference type="InterPro" id="IPR023585">
    <property type="entry name" value="Ile-tRNA-ligase_type1"/>
</dbReference>
<dbReference type="InterPro" id="IPR002301">
    <property type="entry name" value="Ile-tRNA-ligase"/>
</dbReference>
<keyword evidence="3" id="KW-0547">Nucleotide-binding</keyword>
<keyword evidence="12" id="KW-1185">Reference proteome</keyword>
<evidence type="ECO:0000313" key="12">
    <source>
        <dbReference type="Proteomes" id="UP000076842"/>
    </source>
</evidence>
<dbReference type="PANTHER" id="PTHR42765:SF1">
    <property type="entry name" value="ISOLEUCINE--TRNA LIGASE, MITOCHONDRIAL"/>
    <property type="match status" value="1"/>
</dbReference>
<dbReference type="Gene3D" id="3.90.740.10">
    <property type="entry name" value="Valyl/Leucyl/Isoleucyl-tRNA synthetase, editing domain"/>
    <property type="match status" value="1"/>
</dbReference>
<evidence type="ECO:0000313" key="11">
    <source>
        <dbReference type="EMBL" id="KZT55211.1"/>
    </source>
</evidence>
<dbReference type="InterPro" id="IPR033708">
    <property type="entry name" value="Anticodon_Ile_BEm"/>
</dbReference>
<dbReference type="GO" id="GO:0005739">
    <property type="term" value="C:mitochondrion"/>
    <property type="evidence" value="ECO:0007669"/>
    <property type="project" value="TreeGrafter"/>
</dbReference>
<evidence type="ECO:0000256" key="1">
    <source>
        <dbReference type="ARBA" id="ARBA00013165"/>
    </source>
</evidence>
<dbReference type="Gene3D" id="3.40.50.620">
    <property type="entry name" value="HUPs"/>
    <property type="match status" value="2"/>
</dbReference>
<proteinExistence type="inferred from homology"/>
<dbReference type="EC" id="6.1.1.5" evidence="1"/>
<dbReference type="CDD" id="cd07960">
    <property type="entry name" value="Anticodon_Ia_Ile_BEm"/>
    <property type="match status" value="1"/>
</dbReference>
<keyword evidence="5" id="KW-0648">Protein biosynthesis</keyword>
<gene>
    <name evidence="11" type="ORF">CALCODRAFT_358882</name>
</gene>
<keyword evidence="2" id="KW-0436">Ligase</keyword>
<dbReference type="Pfam" id="PF08264">
    <property type="entry name" value="Anticodon_1"/>
    <property type="match status" value="1"/>
</dbReference>
<dbReference type="GO" id="GO:0005524">
    <property type="term" value="F:ATP binding"/>
    <property type="evidence" value="ECO:0007669"/>
    <property type="project" value="UniProtKB-KW"/>
</dbReference>
<evidence type="ECO:0000259" key="10">
    <source>
        <dbReference type="Pfam" id="PF08264"/>
    </source>
</evidence>
<evidence type="ECO:0000256" key="4">
    <source>
        <dbReference type="ARBA" id="ARBA00022840"/>
    </source>
</evidence>
<dbReference type="GO" id="GO:0032543">
    <property type="term" value="P:mitochondrial translation"/>
    <property type="evidence" value="ECO:0007669"/>
    <property type="project" value="TreeGrafter"/>
</dbReference>
<dbReference type="Proteomes" id="UP000076842">
    <property type="component" value="Unassembled WGS sequence"/>
</dbReference>
<keyword evidence="6 11" id="KW-0030">Aminoacyl-tRNA synthetase</keyword>
<evidence type="ECO:0000256" key="7">
    <source>
        <dbReference type="ARBA" id="ARBA00032665"/>
    </source>
</evidence>
<evidence type="ECO:0000256" key="2">
    <source>
        <dbReference type="ARBA" id="ARBA00022598"/>
    </source>
</evidence>
<dbReference type="STRING" id="1353952.A0A165END9"/>
<evidence type="ECO:0000256" key="8">
    <source>
        <dbReference type="SAM" id="MobiDB-lite"/>
    </source>
</evidence>